<comment type="function">
    <text evidence="1">Has a glutathione-disulfide oxidoreductase activity in the presence of NADPH and glutathione reductase. Reduces low molecular weight disulfides and proteins.</text>
</comment>
<dbReference type="NCBIfam" id="TIGR02180">
    <property type="entry name" value="GRX_euk"/>
    <property type="match status" value="1"/>
</dbReference>
<dbReference type="PROSITE" id="PS00195">
    <property type="entry name" value="GLUTAREDOXIN_1"/>
    <property type="match status" value="1"/>
</dbReference>
<keyword evidence="9" id="KW-1185">Reference proteome</keyword>
<keyword evidence="6" id="KW-0676">Redox-active center</keyword>
<proteinExistence type="inferred from homology"/>
<dbReference type="PROSITE" id="PS51354">
    <property type="entry name" value="GLUTAREDOXIN_2"/>
    <property type="match status" value="1"/>
</dbReference>
<sequence length="105" mass="11216">MALAKANTLIQQNPLVVFSKSFCPYCRKVKELLKRLGANAKLIEIDEEKDGAELQAALAEISGQRTVPNVFIAGQHIGGCDATVAANNKGTLVPLLKNAGVLQEK</sequence>
<dbReference type="SUPFAM" id="SSF52833">
    <property type="entry name" value="Thioredoxin-like"/>
    <property type="match status" value="1"/>
</dbReference>
<gene>
    <name evidence="8" type="ORF">CSSPTR1EN2_LOCUS7087</name>
</gene>
<dbReference type="Gene3D" id="3.40.30.10">
    <property type="entry name" value="Glutaredoxin"/>
    <property type="match status" value="1"/>
</dbReference>
<evidence type="ECO:0000256" key="5">
    <source>
        <dbReference type="ARBA" id="ARBA00023157"/>
    </source>
</evidence>
<evidence type="ECO:0000256" key="2">
    <source>
        <dbReference type="ARBA" id="ARBA00007190"/>
    </source>
</evidence>
<reference evidence="8" key="1">
    <citation type="submission" date="2024-02" db="EMBL/GenBank/DDBJ databases">
        <authorList>
            <consortium name="ELIXIR-Norway"/>
            <consortium name="Elixir Norway"/>
        </authorList>
    </citation>
    <scope>NUCLEOTIDE SEQUENCE</scope>
</reference>
<dbReference type="InterPro" id="IPR002109">
    <property type="entry name" value="Glutaredoxin"/>
</dbReference>
<protein>
    <recommendedName>
        <fullName evidence="7">Glutaredoxin domain-containing protein</fullName>
    </recommendedName>
</protein>
<dbReference type="EMBL" id="OZ019906">
    <property type="protein sequence ID" value="CAK9203840.1"/>
    <property type="molecule type" value="Genomic_DNA"/>
</dbReference>
<keyword evidence="3" id="KW-0813">Transport</keyword>
<comment type="similarity">
    <text evidence="2">Belongs to the glutaredoxin family. CPYC subfamily.</text>
</comment>
<dbReference type="InterPro" id="IPR036249">
    <property type="entry name" value="Thioredoxin-like_sf"/>
</dbReference>
<keyword evidence="4" id="KW-0249">Electron transport</keyword>
<feature type="domain" description="Glutaredoxin" evidence="7">
    <location>
        <begin position="16"/>
        <end position="77"/>
    </location>
</feature>
<dbReference type="InterPro" id="IPR011767">
    <property type="entry name" value="GLR_AS"/>
</dbReference>
<dbReference type="PANTHER" id="PTHR45694">
    <property type="entry name" value="GLUTAREDOXIN 2"/>
    <property type="match status" value="1"/>
</dbReference>
<dbReference type="PANTHER" id="PTHR45694:SF14">
    <property type="entry name" value="GLUTAREDOXIN-C2"/>
    <property type="match status" value="1"/>
</dbReference>
<dbReference type="CDD" id="cd03419">
    <property type="entry name" value="GRX_GRXh_1_2_like"/>
    <property type="match status" value="1"/>
</dbReference>
<keyword evidence="5" id="KW-1015">Disulfide bond</keyword>
<evidence type="ECO:0000313" key="9">
    <source>
        <dbReference type="Proteomes" id="UP001497512"/>
    </source>
</evidence>
<evidence type="ECO:0000313" key="8">
    <source>
        <dbReference type="EMBL" id="CAK9203840.1"/>
    </source>
</evidence>
<dbReference type="PRINTS" id="PR00160">
    <property type="entry name" value="GLUTAREDOXIN"/>
</dbReference>
<name>A0ABP0TSC1_9BRYO</name>
<accession>A0ABP0TSC1</accession>
<evidence type="ECO:0000259" key="7">
    <source>
        <dbReference type="Pfam" id="PF00462"/>
    </source>
</evidence>
<organism evidence="8 9">
    <name type="scientific">Sphagnum troendelagicum</name>
    <dbReference type="NCBI Taxonomy" id="128251"/>
    <lineage>
        <taxon>Eukaryota</taxon>
        <taxon>Viridiplantae</taxon>
        <taxon>Streptophyta</taxon>
        <taxon>Embryophyta</taxon>
        <taxon>Bryophyta</taxon>
        <taxon>Sphagnophytina</taxon>
        <taxon>Sphagnopsida</taxon>
        <taxon>Sphagnales</taxon>
        <taxon>Sphagnaceae</taxon>
        <taxon>Sphagnum</taxon>
    </lineage>
</organism>
<evidence type="ECO:0000256" key="3">
    <source>
        <dbReference type="ARBA" id="ARBA00022448"/>
    </source>
</evidence>
<evidence type="ECO:0000256" key="4">
    <source>
        <dbReference type="ARBA" id="ARBA00022982"/>
    </source>
</evidence>
<dbReference type="Pfam" id="PF00462">
    <property type="entry name" value="Glutaredoxin"/>
    <property type="match status" value="1"/>
</dbReference>
<dbReference type="InterPro" id="IPR011899">
    <property type="entry name" value="Glutaredoxin_euk/vir"/>
</dbReference>
<evidence type="ECO:0000256" key="6">
    <source>
        <dbReference type="ARBA" id="ARBA00023284"/>
    </source>
</evidence>
<dbReference type="InterPro" id="IPR014025">
    <property type="entry name" value="Glutaredoxin_subgr"/>
</dbReference>
<evidence type="ECO:0000256" key="1">
    <source>
        <dbReference type="ARBA" id="ARBA00002549"/>
    </source>
</evidence>
<dbReference type="Proteomes" id="UP001497512">
    <property type="component" value="Chromosome 14"/>
</dbReference>